<dbReference type="GO" id="GO:0005789">
    <property type="term" value="C:endoplasmic reticulum membrane"/>
    <property type="evidence" value="ECO:0007669"/>
    <property type="project" value="UniProtKB-SubCell"/>
</dbReference>
<comment type="subcellular location">
    <subcellularLocation>
        <location evidence="1 15">Endoplasmic reticulum membrane</location>
        <topology evidence="1 15">Multi-pass membrane protein</topology>
    </subcellularLocation>
</comment>
<feature type="transmembrane region" description="Helical" evidence="15">
    <location>
        <begin position="266"/>
        <end position="285"/>
    </location>
</feature>
<proteinExistence type="inferred from homology"/>
<dbReference type="Pfam" id="PF02815">
    <property type="entry name" value="MIR"/>
    <property type="match status" value="1"/>
</dbReference>
<dbReference type="InterPro" id="IPR016093">
    <property type="entry name" value="MIR_motif"/>
</dbReference>
<dbReference type="PANTHER" id="PTHR10050">
    <property type="entry name" value="DOLICHYL-PHOSPHATE-MANNOSE--PROTEIN MANNOSYLTRANSFERASE"/>
    <property type="match status" value="1"/>
</dbReference>
<evidence type="ECO:0000256" key="14">
    <source>
        <dbReference type="ARBA" id="ARBA00045102"/>
    </source>
</evidence>
<keyword evidence="5 15" id="KW-0328">Glycosyltransferase</keyword>
<dbReference type="Pfam" id="PF02366">
    <property type="entry name" value="PMT"/>
    <property type="match status" value="1"/>
</dbReference>
<dbReference type="EC" id="2.4.1.109" evidence="4 15"/>
<evidence type="ECO:0000256" key="4">
    <source>
        <dbReference type="ARBA" id="ARBA00012839"/>
    </source>
</evidence>
<dbReference type="SMART" id="SM00472">
    <property type="entry name" value="MIR"/>
    <property type="match status" value="3"/>
</dbReference>
<feature type="transmembrane region" description="Helical" evidence="15">
    <location>
        <begin position="212"/>
        <end position="245"/>
    </location>
</feature>
<keyword evidence="7 15" id="KW-0812">Transmembrane</keyword>
<organism evidence="18 19">
    <name type="scientific">Physocladia obscura</name>
    <dbReference type="NCBI Taxonomy" id="109957"/>
    <lineage>
        <taxon>Eukaryota</taxon>
        <taxon>Fungi</taxon>
        <taxon>Fungi incertae sedis</taxon>
        <taxon>Chytridiomycota</taxon>
        <taxon>Chytridiomycota incertae sedis</taxon>
        <taxon>Chytridiomycetes</taxon>
        <taxon>Chytridiales</taxon>
        <taxon>Chytriomycetaceae</taxon>
        <taxon>Physocladia</taxon>
    </lineage>
</organism>
<feature type="compositionally biased region" description="Acidic residues" evidence="16">
    <location>
        <begin position="787"/>
        <end position="797"/>
    </location>
</feature>
<evidence type="ECO:0000256" key="3">
    <source>
        <dbReference type="ARBA" id="ARBA00007222"/>
    </source>
</evidence>
<evidence type="ECO:0000256" key="2">
    <source>
        <dbReference type="ARBA" id="ARBA00004922"/>
    </source>
</evidence>
<evidence type="ECO:0000256" key="11">
    <source>
        <dbReference type="ARBA" id="ARBA00023136"/>
    </source>
</evidence>
<feature type="domain" description="MIR" evidence="17">
    <location>
        <begin position="319"/>
        <end position="373"/>
    </location>
</feature>
<protein>
    <recommendedName>
        <fullName evidence="4 15">Dolichyl-phosphate-mannose--protein mannosyltransferase</fullName>
        <ecNumber evidence="4 15">2.4.1.109</ecNumber>
    </recommendedName>
</protein>
<sequence>MDLRKRKKTESFGFPLAGRTPDYRYAKVSANKTFGDVGELPDLRIIAALFVFALLIRLFRISHPHEVVFDEVHFGGFATKYINGNFFMDVHPPLGKLLFAAAGLVGGFNASFYFTNIGDDYLENHAPYVIMRLIPGLMGVMLVPVAYITMRNFGTSNIASILPALLLCLDNAFITQSRLILLDSGLLFFTGLTVMMWSDFLTCQETPFTFNWWYPLAMTGVSLGLTGSIKWVGLFLIATIGLSTIKNLWEILGDVKVSPRKFVDHFLARALCLILIPGFIYMFLFQVHFWALPNSGGGTGFMSPEFQSTLRGRGIPDTFEDVAFGSTVNIRHHATNGGYLHSHKHDYPTGSKQQQITVYPFKDDNSKFIIKYGLEVKNHTVIDRKVEKLEYLKNGDIIRLEHVATGKKLHSHDVKAPVTVNEHHWEVSGYGDENWTGDTNDNWIVRIADPNIEHDDPQKIKAINTKIRLIHVNNRHCGLFSHDKKLPEWAYEQQEVTCSENNVRAGAVWLIESNENSLCRGPGFFRKFAELHGTMWSVNSGLTSKHPYESRPIDWPVLNRGILFWTEKKSGPRQIYLIGNPLVWWTSTLTILGCAALILAGILLLKRKVPFLNDPLYFAILSIGLVFELVTHRLSRASRIVLAGVFVLIVFFVYLDLSPLAYGNLMHKHHCERIKWGKHWDWTCVTSPEDQHDIPAQVAGKVHHKVDHAAAPSPSASKAEPHVRHAVFPSHSPPALKITGSLAAAASSSPTTQPKVIPPDYRLPVPPVNSPIPIDIPAAVGDLGGVGDDDDGEDEVDALQRPPHEGEEGAPLRPPHQFPADTTSAVVSGLPNLVVSPMPTDA</sequence>
<evidence type="ECO:0000256" key="7">
    <source>
        <dbReference type="ARBA" id="ARBA00022692"/>
    </source>
</evidence>
<comment type="catalytic activity">
    <reaction evidence="13 15">
        <text>a di-trans,poly-cis-dolichyl beta-D-mannosyl phosphate + L-threonyl-[protein] = 3-O-(alpha-D-mannosyl)-L-threonyl-[protein] + a di-trans,poly-cis-dolichyl phosphate + H(+)</text>
        <dbReference type="Rhea" id="RHEA:53396"/>
        <dbReference type="Rhea" id="RHEA-COMP:11060"/>
        <dbReference type="Rhea" id="RHEA-COMP:13547"/>
        <dbReference type="Rhea" id="RHEA-COMP:19498"/>
        <dbReference type="Rhea" id="RHEA-COMP:19501"/>
        <dbReference type="ChEBI" id="CHEBI:15378"/>
        <dbReference type="ChEBI" id="CHEBI:30013"/>
        <dbReference type="ChEBI" id="CHEBI:57683"/>
        <dbReference type="ChEBI" id="CHEBI:58211"/>
        <dbReference type="ChEBI" id="CHEBI:137323"/>
        <dbReference type="EC" id="2.4.1.109"/>
    </reaction>
</comment>
<dbReference type="InterPro" id="IPR003342">
    <property type="entry name" value="ArnT-like_N"/>
</dbReference>
<feature type="transmembrane region" description="Helical" evidence="15">
    <location>
        <begin position="582"/>
        <end position="604"/>
    </location>
</feature>
<comment type="function">
    <text evidence="15">Transfers mannose from Dol-P-mannose to Ser or Thr residues on proteins.</text>
</comment>
<keyword evidence="10 15" id="KW-1133">Transmembrane helix</keyword>
<evidence type="ECO:0000313" key="19">
    <source>
        <dbReference type="Proteomes" id="UP001211907"/>
    </source>
</evidence>
<evidence type="ECO:0000313" key="18">
    <source>
        <dbReference type="EMBL" id="KAJ3140838.1"/>
    </source>
</evidence>
<comment type="similarity">
    <text evidence="3 15">Belongs to the glycosyltransferase 39 family.</text>
</comment>
<feature type="transmembrane region" description="Helical" evidence="15">
    <location>
        <begin position="180"/>
        <end position="200"/>
    </location>
</feature>
<dbReference type="InterPro" id="IPR036300">
    <property type="entry name" value="MIR_dom_sf"/>
</dbReference>
<evidence type="ECO:0000256" key="6">
    <source>
        <dbReference type="ARBA" id="ARBA00022679"/>
    </source>
</evidence>
<evidence type="ECO:0000259" key="17">
    <source>
        <dbReference type="PROSITE" id="PS50919"/>
    </source>
</evidence>
<evidence type="ECO:0000256" key="12">
    <source>
        <dbReference type="ARBA" id="ARBA00023180"/>
    </source>
</evidence>
<keyword evidence="6 15" id="KW-0808">Transferase</keyword>
<reference evidence="18" key="1">
    <citation type="submission" date="2020-05" db="EMBL/GenBank/DDBJ databases">
        <title>Phylogenomic resolution of chytrid fungi.</title>
        <authorList>
            <person name="Stajich J.E."/>
            <person name="Amses K."/>
            <person name="Simmons R."/>
            <person name="Seto K."/>
            <person name="Myers J."/>
            <person name="Bonds A."/>
            <person name="Quandt C.A."/>
            <person name="Barry K."/>
            <person name="Liu P."/>
            <person name="Grigoriev I."/>
            <person name="Longcore J.E."/>
            <person name="James T.Y."/>
        </authorList>
    </citation>
    <scope>NUCLEOTIDE SEQUENCE</scope>
    <source>
        <strain evidence="18">JEL0513</strain>
    </source>
</reference>
<dbReference type="PROSITE" id="PS50919">
    <property type="entry name" value="MIR"/>
    <property type="match status" value="3"/>
</dbReference>
<dbReference type="InterPro" id="IPR027005">
    <property type="entry name" value="PMT-like"/>
</dbReference>
<evidence type="ECO:0000256" key="5">
    <source>
        <dbReference type="ARBA" id="ARBA00022676"/>
    </source>
</evidence>
<feature type="region of interest" description="Disordered" evidence="16">
    <location>
        <begin position="779"/>
        <end position="823"/>
    </location>
</feature>
<keyword evidence="11 15" id="KW-0472">Membrane</keyword>
<evidence type="ECO:0000256" key="9">
    <source>
        <dbReference type="ARBA" id="ARBA00022824"/>
    </source>
</evidence>
<comment type="catalytic activity">
    <reaction evidence="14 15">
        <text>a di-trans,poly-cis-dolichyl beta-D-mannosyl phosphate + L-seryl-[protein] = 3-O-(alpha-D-mannosyl)-L-seryl-[protein] + a di-trans,poly-cis-dolichyl phosphate + H(+)</text>
        <dbReference type="Rhea" id="RHEA:17377"/>
        <dbReference type="Rhea" id="RHEA-COMP:9863"/>
        <dbReference type="Rhea" id="RHEA-COMP:13546"/>
        <dbReference type="Rhea" id="RHEA-COMP:19498"/>
        <dbReference type="Rhea" id="RHEA-COMP:19501"/>
        <dbReference type="ChEBI" id="CHEBI:15378"/>
        <dbReference type="ChEBI" id="CHEBI:29999"/>
        <dbReference type="ChEBI" id="CHEBI:57683"/>
        <dbReference type="ChEBI" id="CHEBI:58211"/>
        <dbReference type="ChEBI" id="CHEBI:137321"/>
        <dbReference type="EC" id="2.4.1.109"/>
    </reaction>
</comment>
<evidence type="ECO:0000256" key="15">
    <source>
        <dbReference type="RuleBase" id="RU367007"/>
    </source>
</evidence>
<feature type="domain" description="MIR" evidence="17">
    <location>
        <begin position="457"/>
        <end position="514"/>
    </location>
</feature>
<dbReference type="Gene3D" id="2.80.10.50">
    <property type="match status" value="1"/>
</dbReference>
<dbReference type="EMBL" id="JADGJH010000044">
    <property type="protein sequence ID" value="KAJ3140838.1"/>
    <property type="molecule type" value="Genomic_DNA"/>
</dbReference>
<keyword evidence="19" id="KW-1185">Reference proteome</keyword>
<dbReference type="PANTHER" id="PTHR10050:SF50">
    <property type="entry name" value="DOLICHYL-PHOSPHATE-MANNOSE--PROTEIN MANNOSYLTRANSFERASE 1-RELATED"/>
    <property type="match status" value="1"/>
</dbReference>
<comment type="caution">
    <text evidence="18">The sequence shown here is derived from an EMBL/GenBank/DDBJ whole genome shotgun (WGS) entry which is preliminary data.</text>
</comment>
<dbReference type="AlphaFoldDB" id="A0AAD5TA27"/>
<dbReference type="Proteomes" id="UP001211907">
    <property type="component" value="Unassembled WGS sequence"/>
</dbReference>
<evidence type="ECO:0000256" key="8">
    <source>
        <dbReference type="ARBA" id="ARBA00022737"/>
    </source>
</evidence>
<keyword evidence="9 15" id="KW-0256">Endoplasmic reticulum</keyword>
<dbReference type="GO" id="GO:0004169">
    <property type="term" value="F:dolichyl-phosphate-mannose-protein mannosyltransferase activity"/>
    <property type="evidence" value="ECO:0007669"/>
    <property type="project" value="UniProtKB-UniRule"/>
</dbReference>
<feature type="transmembrane region" description="Helical" evidence="15">
    <location>
        <begin position="640"/>
        <end position="665"/>
    </location>
</feature>
<accession>A0AAD5TA27</accession>
<keyword evidence="8" id="KW-0677">Repeat</keyword>
<name>A0AAD5TA27_9FUNG</name>
<feature type="transmembrane region" description="Helical" evidence="15">
    <location>
        <begin position="616"/>
        <end position="634"/>
    </location>
</feature>
<dbReference type="InterPro" id="IPR032421">
    <property type="entry name" value="PMT_4TMC"/>
</dbReference>
<dbReference type="SUPFAM" id="SSF82109">
    <property type="entry name" value="MIR domain"/>
    <property type="match status" value="1"/>
</dbReference>
<feature type="transmembrane region" description="Helical" evidence="15">
    <location>
        <begin position="97"/>
        <end position="117"/>
    </location>
</feature>
<keyword evidence="12" id="KW-0325">Glycoprotein</keyword>
<evidence type="ECO:0000256" key="16">
    <source>
        <dbReference type="SAM" id="MobiDB-lite"/>
    </source>
</evidence>
<evidence type="ECO:0000256" key="13">
    <source>
        <dbReference type="ARBA" id="ARBA00045085"/>
    </source>
</evidence>
<feature type="transmembrane region" description="Helical" evidence="15">
    <location>
        <begin position="129"/>
        <end position="148"/>
    </location>
</feature>
<evidence type="ECO:0000256" key="1">
    <source>
        <dbReference type="ARBA" id="ARBA00004477"/>
    </source>
</evidence>
<gene>
    <name evidence="18" type="ORF">HK100_008854</name>
</gene>
<comment type="pathway">
    <text evidence="2 15">Protein modification; protein glycosylation.</text>
</comment>
<evidence type="ECO:0000256" key="10">
    <source>
        <dbReference type="ARBA" id="ARBA00022989"/>
    </source>
</evidence>
<dbReference type="Pfam" id="PF16192">
    <property type="entry name" value="PMT_4TMC"/>
    <property type="match status" value="2"/>
</dbReference>
<feature type="domain" description="MIR" evidence="17">
    <location>
        <begin position="389"/>
        <end position="448"/>
    </location>
</feature>